<feature type="transmembrane region" description="Helical" evidence="3">
    <location>
        <begin position="278"/>
        <end position="300"/>
    </location>
</feature>
<evidence type="ECO:0000256" key="1">
    <source>
        <dbReference type="ARBA" id="ARBA00022729"/>
    </source>
</evidence>
<dbReference type="Pfam" id="PF01657">
    <property type="entry name" value="Stress-antifung"/>
    <property type="match status" value="2"/>
</dbReference>
<dbReference type="CDD" id="cd23509">
    <property type="entry name" value="Gnk2-like"/>
    <property type="match status" value="2"/>
</dbReference>
<keyword evidence="3" id="KW-0472">Membrane</keyword>
<comment type="caution">
    <text evidence="6">The sequence shown here is derived from an EMBL/GenBank/DDBJ whole genome shotgun (WGS) entry which is preliminary data.</text>
</comment>
<dbReference type="OrthoDB" id="688481at2759"/>
<evidence type="ECO:0000256" key="4">
    <source>
        <dbReference type="SAM" id="SignalP"/>
    </source>
</evidence>
<proteinExistence type="predicted"/>
<keyword evidence="3" id="KW-0812">Transmembrane</keyword>
<evidence type="ECO:0000259" key="5">
    <source>
        <dbReference type="PROSITE" id="PS51473"/>
    </source>
</evidence>
<reference evidence="6" key="1">
    <citation type="submission" date="2019-07" db="EMBL/GenBank/DDBJ databases">
        <authorList>
            <person name="Dittberner H."/>
        </authorList>
    </citation>
    <scope>NUCLEOTIDE SEQUENCE [LARGE SCALE GENOMIC DNA]</scope>
</reference>
<feature type="domain" description="Gnk2-homologous" evidence="5">
    <location>
        <begin position="145"/>
        <end position="247"/>
    </location>
</feature>
<keyword evidence="3" id="KW-1133">Transmembrane helix</keyword>
<evidence type="ECO:0000256" key="3">
    <source>
        <dbReference type="SAM" id="Phobius"/>
    </source>
</evidence>
<keyword evidence="7" id="KW-1185">Reference proteome</keyword>
<dbReference type="EMBL" id="CABITT030000007">
    <property type="protein sequence ID" value="VVB10328.1"/>
    <property type="molecule type" value="Genomic_DNA"/>
</dbReference>
<dbReference type="PANTHER" id="PTHR32099:SF93">
    <property type="entry name" value="GNK2-HOMOLOGOUS DOMAIN-CONTAINING PROTEIN"/>
    <property type="match status" value="1"/>
</dbReference>
<organism evidence="6 7">
    <name type="scientific">Arabis nemorensis</name>
    <dbReference type="NCBI Taxonomy" id="586526"/>
    <lineage>
        <taxon>Eukaryota</taxon>
        <taxon>Viridiplantae</taxon>
        <taxon>Streptophyta</taxon>
        <taxon>Embryophyta</taxon>
        <taxon>Tracheophyta</taxon>
        <taxon>Spermatophyta</taxon>
        <taxon>Magnoliopsida</taxon>
        <taxon>eudicotyledons</taxon>
        <taxon>Gunneridae</taxon>
        <taxon>Pentapetalae</taxon>
        <taxon>rosids</taxon>
        <taxon>malvids</taxon>
        <taxon>Brassicales</taxon>
        <taxon>Brassicaceae</taxon>
        <taxon>Arabideae</taxon>
        <taxon>Arabis</taxon>
    </lineage>
</organism>
<feature type="signal peptide" evidence="4">
    <location>
        <begin position="1"/>
        <end position="24"/>
    </location>
</feature>
<evidence type="ECO:0000313" key="6">
    <source>
        <dbReference type="EMBL" id="VVB10328.1"/>
    </source>
</evidence>
<gene>
    <name evidence="6" type="ORF">ANE_LOCUS20772</name>
</gene>
<keyword evidence="1 4" id="KW-0732">Signal</keyword>
<dbReference type="FunFam" id="3.30.430.20:FF:000003">
    <property type="entry name" value="Cysteine-rich RLK (RECEPTOR-like protein kinase) 10"/>
    <property type="match status" value="1"/>
</dbReference>
<accession>A0A565C9I2</accession>
<evidence type="ECO:0000313" key="7">
    <source>
        <dbReference type="Proteomes" id="UP000489600"/>
    </source>
</evidence>
<dbReference type="InterPro" id="IPR002902">
    <property type="entry name" value="GNK2"/>
</dbReference>
<evidence type="ECO:0000256" key="2">
    <source>
        <dbReference type="ARBA" id="ARBA00022737"/>
    </source>
</evidence>
<dbReference type="InterPro" id="IPR038408">
    <property type="entry name" value="GNK2_sf"/>
</dbReference>
<feature type="domain" description="Gnk2-homologous" evidence="5">
    <location>
        <begin position="30"/>
        <end position="134"/>
    </location>
</feature>
<keyword evidence="2" id="KW-0677">Repeat</keyword>
<name>A0A565C9I2_9BRAS</name>
<dbReference type="FunFam" id="3.30.430.20:FF:000002">
    <property type="entry name" value="Cysteine-rich receptor-like protein kinase 10"/>
    <property type="match status" value="1"/>
</dbReference>
<protein>
    <recommendedName>
        <fullName evidence="5">Gnk2-homologous domain-containing protein</fullName>
    </recommendedName>
</protein>
<dbReference type="Proteomes" id="UP000489600">
    <property type="component" value="Unassembled WGS sequence"/>
</dbReference>
<feature type="chain" id="PRO_5022011084" description="Gnk2-homologous domain-containing protein" evidence="4">
    <location>
        <begin position="25"/>
        <end position="326"/>
    </location>
</feature>
<sequence length="326" mass="36543">MFGYASFSSLFILFFFANLKSYYAQQQTPNYLFHVCPNTTTYSKNSIYYSNLKSLLSSLSSTDRVFSIGFYSTVAGQSPDAVYGLFKCRGDMSPEVCHNCVDFIAKDIRSRCPERKQGIIWYDQCMLRYADQNFFLDSSLQNGTTGLVLANTSKISVSQQDRFSDLVLSTLNKAATEAQNSSRKLNARKANFTAFQTLYVMVQCTPDLQGQDCLRCLQHIITQLPTNRTGASLMVPSCSLRYELYPFYNSTALRSTQPLSPPISFPSPRHGKGGKSTVIIVAVVVPVTAISLLLVAVFIFRAKRKRTVYEMEPLAEGGKLPFLYIK</sequence>
<dbReference type="Gene3D" id="3.30.430.20">
    <property type="entry name" value="Gnk2 domain, C-X8-C-X2-C motif"/>
    <property type="match status" value="2"/>
</dbReference>
<dbReference type="AlphaFoldDB" id="A0A565C9I2"/>
<dbReference type="PANTHER" id="PTHR32099">
    <property type="entry name" value="CYSTEINE-RICH REPEAT SECRETORY PROTEIN"/>
    <property type="match status" value="1"/>
</dbReference>
<dbReference type="PROSITE" id="PS51473">
    <property type="entry name" value="GNK2"/>
    <property type="match status" value="2"/>
</dbReference>